<evidence type="ECO:0000313" key="11">
    <source>
        <dbReference type="EMBL" id="SDH78785.1"/>
    </source>
</evidence>
<dbReference type="Gene3D" id="1.10.8.60">
    <property type="match status" value="1"/>
</dbReference>
<name>A0A1G8F9L4_9FIRM</name>
<keyword evidence="5" id="KW-0804">Transcription</keyword>
<proteinExistence type="predicted"/>
<keyword evidence="12" id="KW-1185">Reference proteome</keyword>
<feature type="domain" description="PAS" evidence="9">
    <location>
        <begin position="246"/>
        <end position="301"/>
    </location>
</feature>
<evidence type="ECO:0000259" key="8">
    <source>
        <dbReference type="PROSITE" id="PS50045"/>
    </source>
</evidence>
<keyword evidence="7" id="KW-0175">Coiled coil</keyword>
<evidence type="ECO:0000259" key="9">
    <source>
        <dbReference type="PROSITE" id="PS50112"/>
    </source>
</evidence>
<feature type="domain" description="PAS" evidence="9">
    <location>
        <begin position="129"/>
        <end position="174"/>
    </location>
</feature>
<protein>
    <submittedName>
        <fullName evidence="11">PAS domain S-box-containing protein</fullName>
    </submittedName>
</protein>
<dbReference type="Gene3D" id="3.30.450.20">
    <property type="entry name" value="PAS domain"/>
    <property type="match status" value="2"/>
</dbReference>
<dbReference type="EMBL" id="FNCP01000019">
    <property type="protein sequence ID" value="SDH78785.1"/>
    <property type="molecule type" value="Genomic_DNA"/>
</dbReference>
<dbReference type="Pfam" id="PF00571">
    <property type="entry name" value="CBS"/>
    <property type="match status" value="1"/>
</dbReference>
<dbReference type="Gene3D" id="1.10.10.60">
    <property type="entry name" value="Homeodomain-like"/>
    <property type="match status" value="1"/>
</dbReference>
<evidence type="ECO:0000313" key="12">
    <source>
        <dbReference type="Proteomes" id="UP000198656"/>
    </source>
</evidence>
<dbReference type="PROSITE" id="PS50112">
    <property type="entry name" value="PAS"/>
    <property type="match status" value="2"/>
</dbReference>
<dbReference type="Pfam" id="PF00989">
    <property type="entry name" value="PAS"/>
    <property type="match status" value="2"/>
</dbReference>
<dbReference type="AlphaFoldDB" id="A0A1G8F9L4"/>
<dbReference type="InterPro" id="IPR002197">
    <property type="entry name" value="HTH_Fis"/>
</dbReference>
<dbReference type="InterPro" id="IPR000644">
    <property type="entry name" value="CBS_dom"/>
</dbReference>
<dbReference type="CDD" id="cd02205">
    <property type="entry name" value="CBS_pair_SF"/>
    <property type="match status" value="1"/>
</dbReference>
<dbReference type="Pfam" id="PF25601">
    <property type="entry name" value="AAA_lid_14"/>
    <property type="match status" value="1"/>
</dbReference>
<feature type="domain" description="Sigma-54 factor interaction" evidence="8">
    <location>
        <begin position="386"/>
        <end position="616"/>
    </location>
</feature>
<dbReference type="PRINTS" id="PR01590">
    <property type="entry name" value="HTHFIS"/>
</dbReference>
<evidence type="ECO:0000256" key="7">
    <source>
        <dbReference type="SAM" id="Coils"/>
    </source>
</evidence>
<dbReference type="SUPFAM" id="SSF46689">
    <property type="entry name" value="Homeodomain-like"/>
    <property type="match status" value="1"/>
</dbReference>
<dbReference type="PROSITE" id="PS50045">
    <property type="entry name" value="SIGMA54_INTERACT_4"/>
    <property type="match status" value="1"/>
</dbReference>
<dbReference type="SUPFAM" id="SSF55785">
    <property type="entry name" value="PYP-like sensor domain (PAS domain)"/>
    <property type="match status" value="2"/>
</dbReference>
<dbReference type="InterPro" id="IPR002078">
    <property type="entry name" value="Sigma_54_int"/>
</dbReference>
<evidence type="ECO:0000256" key="3">
    <source>
        <dbReference type="ARBA" id="ARBA00023015"/>
    </source>
</evidence>
<dbReference type="SUPFAM" id="SSF54631">
    <property type="entry name" value="CBS-domain pair"/>
    <property type="match status" value="1"/>
</dbReference>
<dbReference type="PANTHER" id="PTHR32071">
    <property type="entry name" value="TRANSCRIPTIONAL REGULATORY PROTEIN"/>
    <property type="match status" value="1"/>
</dbReference>
<evidence type="ECO:0000259" key="10">
    <source>
        <dbReference type="PROSITE" id="PS51371"/>
    </source>
</evidence>
<feature type="domain" description="CBS" evidence="10">
    <location>
        <begin position="72"/>
        <end position="128"/>
    </location>
</feature>
<dbReference type="InterPro" id="IPR025943">
    <property type="entry name" value="Sigma_54_int_dom_ATP-bd_2"/>
</dbReference>
<dbReference type="GO" id="GO:0006355">
    <property type="term" value="P:regulation of DNA-templated transcription"/>
    <property type="evidence" value="ECO:0007669"/>
    <property type="project" value="InterPro"/>
</dbReference>
<dbReference type="InterPro" id="IPR035965">
    <property type="entry name" value="PAS-like_dom_sf"/>
</dbReference>
<dbReference type="GO" id="GO:0043565">
    <property type="term" value="F:sequence-specific DNA binding"/>
    <property type="evidence" value="ECO:0007669"/>
    <property type="project" value="InterPro"/>
</dbReference>
<dbReference type="FunFam" id="3.40.50.300:FF:000006">
    <property type="entry name" value="DNA-binding transcriptional regulator NtrC"/>
    <property type="match status" value="1"/>
</dbReference>
<dbReference type="PROSITE" id="PS00676">
    <property type="entry name" value="SIGMA54_INTERACT_2"/>
    <property type="match status" value="1"/>
</dbReference>
<dbReference type="SUPFAM" id="SSF52540">
    <property type="entry name" value="P-loop containing nucleoside triphosphate hydrolases"/>
    <property type="match status" value="1"/>
</dbReference>
<feature type="coiled-coil region" evidence="7">
    <location>
        <begin position="352"/>
        <end position="399"/>
    </location>
</feature>
<dbReference type="Proteomes" id="UP000198656">
    <property type="component" value="Unassembled WGS sequence"/>
</dbReference>
<dbReference type="InterPro" id="IPR027417">
    <property type="entry name" value="P-loop_NTPase"/>
</dbReference>
<dbReference type="SMART" id="SM00382">
    <property type="entry name" value="AAA"/>
    <property type="match status" value="1"/>
</dbReference>
<dbReference type="PROSITE" id="PS00675">
    <property type="entry name" value="SIGMA54_INTERACT_1"/>
    <property type="match status" value="1"/>
</dbReference>
<gene>
    <name evidence="11" type="ORF">SAMN05443529_11920</name>
</gene>
<evidence type="ECO:0000256" key="4">
    <source>
        <dbReference type="ARBA" id="ARBA00023125"/>
    </source>
</evidence>
<dbReference type="NCBIfam" id="TIGR00229">
    <property type="entry name" value="sensory_box"/>
    <property type="match status" value="2"/>
</dbReference>
<dbReference type="SMART" id="SM00091">
    <property type="entry name" value="PAS"/>
    <property type="match status" value="2"/>
</dbReference>
<organism evidence="11 12">
    <name type="scientific">Desulfosporosinus hippei DSM 8344</name>
    <dbReference type="NCBI Taxonomy" id="1121419"/>
    <lineage>
        <taxon>Bacteria</taxon>
        <taxon>Bacillati</taxon>
        <taxon>Bacillota</taxon>
        <taxon>Clostridia</taxon>
        <taxon>Eubacteriales</taxon>
        <taxon>Desulfitobacteriaceae</taxon>
        <taxon>Desulfosporosinus</taxon>
    </lineage>
</organism>
<dbReference type="InterPro" id="IPR000014">
    <property type="entry name" value="PAS"/>
</dbReference>
<keyword evidence="1" id="KW-0547">Nucleotide-binding</keyword>
<dbReference type="InterPro" id="IPR046342">
    <property type="entry name" value="CBS_dom_sf"/>
</dbReference>
<dbReference type="InterPro" id="IPR025944">
    <property type="entry name" value="Sigma_54_int_dom_CS"/>
</dbReference>
<dbReference type="InterPro" id="IPR003593">
    <property type="entry name" value="AAA+_ATPase"/>
</dbReference>
<dbReference type="PROSITE" id="PS00688">
    <property type="entry name" value="SIGMA54_INTERACT_3"/>
    <property type="match status" value="1"/>
</dbReference>
<dbReference type="InterPro" id="IPR009057">
    <property type="entry name" value="Homeodomain-like_sf"/>
</dbReference>
<dbReference type="InterPro" id="IPR058031">
    <property type="entry name" value="AAA_lid_NorR"/>
</dbReference>
<keyword evidence="2" id="KW-0067">ATP-binding</keyword>
<dbReference type="InterPro" id="IPR025662">
    <property type="entry name" value="Sigma_54_int_dom_ATP-bd_1"/>
</dbReference>
<feature type="domain" description="CBS" evidence="10">
    <location>
        <begin position="8"/>
        <end position="67"/>
    </location>
</feature>
<accession>A0A1G8F9L4</accession>
<evidence type="ECO:0000256" key="1">
    <source>
        <dbReference type="ARBA" id="ARBA00022741"/>
    </source>
</evidence>
<dbReference type="GO" id="GO:0005524">
    <property type="term" value="F:ATP binding"/>
    <property type="evidence" value="ECO:0007669"/>
    <property type="project" value="UniProtKB-KW"/>
</dbReference>
<evidence type="ECO:0000256" key="2">
    <source>
        <dbReference type="ARBA" id="ARBA00022840"/>
    </source>
</evidence>
<dbReference type="CDD" id="cd00009">
    <property type="entry name" value="AAA"/>
    <property type="match status" value="1"/>
</dbReference>
<dbReference type="Gene3D" id="3.10.580.10">
    <property type="entry name" value="CBS-domain"/>
    <property type="match status" value="1"/>
</dbReference>
<dbReference type="CDD" id="cd00130">
    <property type="entry name" value="PAS"/>
    <property type="match status" value="2"/>
</dbReference>
<sequence>MMLLKDGTNPRISYLNLGDSIGKAVRIFMELKIAIIPVLNREGGLLSIFSRSSLYRAILDGATHKDIIDPYLIHEVISISDDIPDDQLADFVKMSQVGSVPVVNREGKVVGLLCKANMVMTLFRHSELLNVQLKAILDSMHNGVIAVDGHGIVTHLNIGASRILGLKADTSLNRPFQQLLPKLDLTPALVKGEVKIGLRYRHCNVTMVVNITPLKIGGNIAGGIVIFQDLTDLEQAARELETVKALNKTFDTVLNIIHDGIIVVDETGKTTLINQAMADFLTLTPQEVIGKHITDIIESSSLHLVASSGIVETSEVLTIRGKPLIVSRLPIIKEGEVVGAVGKAVFPQLAEVRELAEKIRLLENKVNFFQEELQKNKTAQEIIKDIVGESTEMKKLKEEITLVASSRSTVLITGESGTGKEGVAHAIHLCSDRSQGPFIKVNCAAIPENLIEAEMFGYVSGAFTGAAKAGKPGRLEIANGGTLFLDEIGDMPMALQSKLLRVLQDREFERLGSTKTIKVNVRVLAATNKNLYQGISEGEFRADLYYRLNVINLHLPPLRERPDDIQPLTQFFITKFNKILKLNVSGIADNAMKTLLNYSWPGNIRELENVVERAVNYSRSGLLLLEHLPDQLLNSSSRENPLSVGKIRHQEKIAGIERNMIVRALEKAGGNKTKAAKLLNLSRSRLYDKLDKYNLKY</sequence>
<dbReference type="PROSITE" id="PS51371">
    <property type="entry name" value="CBS"/>
    <property type="match status" value="2"/>
</dbReference>
<keyword evidence="6" id="KW-0129">CBS domain</keyword>
<dbReference type="Pfam" id="PF02954">
    <property type="entry name" value="HTH_8"/>
    <property type="match status" value="1"/>
</dbReference>
<dbReference type="Pfam" id="PF00158">
    <property type="entry name" value="Sigma54_activat"/>
    <property type="match status" value="1"/>
</dbReference>
<evidence type="ECO:0000256" key="6">
    <source>
        <dbReference type="PROSITE-ProRule" id="PRU00703"/>
    </source>
</evidence>
<dbReference type="InterPro" id="IPR013767">
    <property type="entry name" value="PAS_fold"/>
</dbReference>
<keyword evidence="4" id="KW-0238">DNA-binding</keyword>
<dbReference type="Gene3D" id="3.40.50.300">
    <property type="entry name" value="P-loop containing nucleotide triphosphate hydrolases"/>
    <property type="match status" value="1"/>
</dbReference>
<keyword evidence="3" id="KW-0805">Transcription regulation</keyword>
<dbReference type="PANTHER" id="PTHR32071:SF57">
    <property type="entry name" value="C4-DICARBOXYLATE TRANSPORT TRANSCRIPTIONAL REGULATORY PROTEIN DCTD"/>
    <property type="match status" value="1"/>
</dbReference>
<reference evidence="12" key="1">
    <citation type="submission" date="2016-10" db="EMBL/GenBank/DDBJ databases">
        <authorList>
            <person name="Varghese N."/>
            <person name="Submissions S."/>
        </authorList>
    </citation>
    <scope>NUCLEOTIDE SEQUENCE [LARGE SCALE GENOMIC DNA]</scope>
    <source>
        <strain evidence="12">DSM 8344</strain>
    </source>
</reference>
<dbReference type="STRING" id="1121419.SAMN05443529_11920"/>
<evidence type="ECO:0000256" key="5">
    <source>
        <dbReference type="ARBA" id="ARBA00023163"/>
    </source>
</evidence>